<dbReference type="Gene3D" id="1.20.1280.50">
    <property type="match status" value="1"/>
</dbReference>
<reference evidence="2 3" key="1">
    <citation type="submission" date="2024-01" db="EMBL/GenBank/DDBJ databases">
        <title>The genomes of 5 underutilized Papilionoideae crops provide insights into root nodulation and disease resistance.</title>
        <authorList>
            <person name="Yuan L."/>
        </authorList>
    </citation>
    <scope>NUCLEOTIDE SEQUENCE [LARGE SCALE GENOMIC DNA]</scope>
    <source>
        <strain evidence="2">LY-2023</strain>
        <tissue evidence="2">Leaf</tissue>
    </source>
</reference>
<dbReference type="InterPro" id="IPR017451">
    <property type="entry name" value="F-box-assoc_interact_dom"/>
</dbReference>
<dbReference type="InterPro" id="IPR036047">
    <property type="entry name" value="F-box-like_dom_sf"/>
</dbReference>
<dbReference type="PANTHER" id="PTHR31672">
    <property type="entry name" value="BNACNNG10540D PROTEIN"/>
    <property type="match status" value="1"/>
</dbReference>
<dbReference type="InterPro" id="IPR001810">
    <property type="entry name" value="F-box_dom"/>
</dbReference>
<dbReference type="InterPro" id="IPR006527">
    <property type="entry name" value="F-box-assoc_dom_typ1"/>
</dbReference>
<protein>
    <recommendedName>
        <fullName evidence="1">F-box domain-containing protein</fullName>
    </recommendedName>
</protein>
<dbReference type="NCBIfam" id="TIGR01640">
    <property type="entry name" value="F_box_assoc_1"/>
    <property type="match status" value="1"/>
</dbReference>
<keyword evidence="3" id="KW-1185">Reference proteome</keyword>
<evidence type="ECO:0000313" key="3">
    <source>
        <dbReference type="Proteomes" id="UP001359559"/>
    </source>
</evidence>
<proteinExistence type="predicted"/>
<dbReference type="SUPFAM" id="SSF81383">
    <property type="entry name" value="F-box domain"/>
    <property type="match status" value="1"/>
</dbReference>
<dbReference type="EMBL" id="JAYKXN010000004">
    <property type="protein sequence ID" value="KAK7293082.1"/>
    <property type="molecule type" value="Genomic_DNA"/>
</dbReference>
<name>A0AAN9J6B8_CLITE</name>
<gene>
    <name evidence="2" type="ORF">RJT34_15943</name>
</gene>
<dbReference type="InterPro" id="IPR050796">
    <property type="entry name" value="SCF_F-box_component"/>
</dbReference>
<dbReference type="Pfam" id="PF07734">
    <property type="entry name" value="FBA_1"/>
    <property type="match status" value="1"/>
</dbReference>
<comment type="caution">
    <text evidence="2">The sequence shown here is derived from an EMBL/GenBank/DDBJ whole genome shotgun (WGS) entry which is preliminary data.</text>
</comment>
<evidence type="ECO:0000313" key="2">
    <source>
        <dbReference type="EMBL" id="KAK7293082.1"/>
    </source>
</evidence>
<dbReference type="AlphaFoldDB" id="A0AAN9J6B8"/>
<evidence type="ECO:0000259" key="1">
    <source>
        <dbReference type="SMART" id="SM00256"/>
    </source>
</evidence>
<dbReference type="Proteomes" id="UP001359559">
    <property type="component" value="Unassembled WGS sequence"/>
</dbReference>
<organism evidence="2 3">
    <name type="scientific">Clitoria ternatea</name>
    <name type="common">Butterfly pea</name>
    <dbReference type="NCBI Taxonomy" id="43366"/>
    <lineage>
        <taxon>Eukaryota</taxon>
        <taxon>Viridiplantae</taxon>
        <taxon>Streptophyta</taxon>
        <taxon>Embryophyta</taxon>
        <taxon>Tracheophyta</taxon>
        <taxon>Spermatophyta</taxon>
        <taxon>Magnoliopsida</taxon>
        <taxon>eudicotyledons</taxon>
        <taxon>Gunneridae</taxon>
        <taxon>Pentapetalae</taxon>
        <taxon>rosids</taxon>
        <taxon>fabids</taxon>
        <taxon>Fabales</taxon>
        <taxon>Fabaceae</taxon>
        <taxon>Papilionoideae</taxon>
        <taxon>50 kb inversion clade</taxon>
        <taxon>NPAAA clade</taxon>
        <taxon>indigoferoid/millettioid clade</taxon>
        <taxon>Phaseoleae</taxon>
        <taxon>Clitoria</taxon>
    </lineage>
</organism>
<dbReference type="PANTHER" id="PTHR31672:SF13">
    <property type="entry name" value="F-BOX PROTEIN CPR30-LIKE"/>
    <property type="match status" value="1"/>
</dbReference>
<dbReference type="Pfam" id="PF00646">
    <property type="entry name" value="F-box"/>
    <property type="match status" value="1"/>
</dbReference>
<dbReference type="CDD" id="cd22157">
    <property type="entry name" value="F-box_AtFBW1-like"/>
    <property type="match status" value="1"/>
</dbReference>
<sequence>MMSSSFYDSQSWLLSTVFPNELVIEILVRLPVKPLMRFKCTSKSWNCLISDPTFAILHFNKSSQNPHLTVVWEQRFRRIIGYGVNATMFYFPLTPFLKNPSLTVATAPSFPLKEQDYASWVVGSINGIICLRSSYFTEADEYSWLSLWNPATRLTSRHGAYFRAARYEEPLIYKYAFGYDNLTRTYKAVVFCEDGETMSREVGIYSFHQKSRWRKIKDFPDYPILTTRIGANDGVYLNGTINWLSVRNARALYLDVGIIVDEMVINSLDLGSETYKQLLLPSGFDEVPDMYPSVGVLKDCLCFSHDCKGTHFVVWVMKEFGVEVSWTQFLSIGYNDLQVDIKNFSPLVPVFVSKDDDVVVIAKLNETQAMLYYRRDNRVERTEIAEPSLSWNLANYYVESLFLP</sequence>
<accession>A0AAN9J6B8</accession>
<feature type="domain" description="F-box" evidence="1">
    <location>
        <begin position="18"/>
        <end position="58"/>
    </location>
</feature>
<dbReference type="SMART" id="SM00256">
    <property type="entry name" value="FBOX"/>
    <property type="match status" value="1"/>
</dbReference>